<dbReference type="Proteomes" id="UP000035682">
    <property type="component" value="Unplaced"/>
</dbReference>
<evidence type="ECO:0000313" key="3">
    <source>
        <dbReference type="Proteomes" id="UP000035682"/>
    </source>
</evidence>
<evidence type="ECO:0000313" key="5">
    <source>
        <dbReference type="WormBase" id="SRAE_X000065400"/>
    </source>
</evidence>
<proteinExistence type="predicted"/>
<evidence type="ECO:0000313" key="4">
    <source>
        <dbReference type="WBParaSite" id="SRAE_X000065400.1"/>
    </source>
</evidence>
<dbReference type="AlphaFoldDB" id="A0A090LSY9"/>
<keyword evidence="1" id="KW-0472">Membrane</keyword>
<dbReference type="GeneID" id="36383707"/>
<evidence type="ECO:0000313" key="2">
    <source>
        <dbReference type="EMBL" id="CEF71327.1"/>
    </source>
</evidence>
<dbReference type="RefSeq" id="XP_024510523.1">
    <property type="nucleotide sequence ID" value="XM_024645023.1"/>
</dbReference>
<dbReference type="WormBase" id="SRAE_X000065400">
    <property type="protein sequence ID" value="SRP02741"/>
    <property type="gene ID" value="WBGene00266213"/>
</dbReference>
<keyword evidence="3" id="KW-1185">Reference proteome</keyword>
<dbReference type="WBParaSite" id="SRAE_X000065400.1">
    <property type="protein sequence ID" value="SRAE_X000065400.1"/>
    <property type="gene ID" value="WBGene00266213"/>
</dbReference>
<sequence length="99" mass="11260">MSLLGLLVGILSILFPYTYVYFPSLDRVSAVSLDPRTSFLHAKAIAIQSLSWIVDSMTYGLFIFSLILSPILRSQLLFLNLKQNNKTIKIKTSNMTQRY</sequence>
<gene>
    <name evidence="2 4 5" type="ORF">SRAE_X000065400</name>
</gene>
<dbReference type="CTD" id="36383707"/>
<protein>
    <submittedName>
        <fullName evidence="2 4">Uncharacterized protein</fullName>
    </submittedName>
</protein>
<feature type="transmembrane region" description="Helical" evidence="1">
    <location>
        <begin position="59"/>
        <end position="81"/>
    </location>
</feature>
<name>A0A090LSY9_STRRB</name>
<organism evidence="2">
    <name type="scientific">Strongyloides ratti</name>
    <name type="common">Parasitic roundworm</name>
    <dbReference type="NCBI Taxonomy" id="34506"/>
    <lineage>
        <taxon>Eukaryota</taxon>
        <taxon>Metazoa</taxon>
        <taxon>Ecdysozoa</taxon>
        <taxon>Nematoda</taxon>
        <taxon>Chromadorea</taxon>
        <taxon>Rhabditida</taxon>
        <taxon>Tylenchina</taxon>
        <taxon>Panagrolaimomorpha</taxon>
        <taxon>Strongyloidoidea</taxon>
        <taxon>Strongyloididae</taxon>
        <taxon>Strongyloides</taxon>
    </lineage>
</organism>
<keyword evidence="1" id="KW-1133">Transmembrane helix</keyword>
<reference evidence="2 3" key="1">
    <citation type="submission" date="2014-09" db="EMBL/GenBank/DDBJ databases">
        <authorList>
            <person name="Martin A.A."/>
        </authorList>
    </citation>
    <scope>NUCLEOTIDE SEQUENCE</scope>
    <source>
        <strain evidence="3">ED321</strain>
        <strain evidence="2">ED321 Heterogonic</strain>
    </source>
</reference>
<evidence type="ECO:0000256" key="1">
    <source>
        <dbReference type="SAM" id="Phobius"/>
    </source>
</evidence>
<reference evidence="4" key="2">
    <citation type="submission" date="2020-12" db="UniProtKB">
        <authorList>
            <consortium name="WormBaseParasite"/>
        </authorList>
    </citation>
    <scope>IDENTIFICATION</scope>
</reference>
<dbReference type="EMBL" id="LN609530">
    <property type="protein sequence ID" value="CEF71327.1"/>
    <property type="molecule type" value="Genomic_DNA"/>
</dbReference>
<accession>A0A090LSY9</accession>
<keyword evidence="1" id="KW-0812">Transmembrane</keyword>